<accession>D8Q1I1</accession>
<dbReference type="HOGENOM" id="CLU_103845_0_0_1"/>
<dbReference type="KEGG" id="scm:SCHCO_02494486"/>
<evidence type="ECO:0000256" key="2">
    <source>
        <dbReference type="SAM" id="Phobius"/>
    </source>
</evidence>
<feature type="coiled-coil region" evidence="1">
    <location>
        <begin position="38"/>
        <end position="65"/>
    </location>
</feature>
<dbReference type="VEuPathDB" id="FungiDB:SCHCODRAFT_02494486"/>
<sequence>MIQSFTSEQEASWLPLALACASPMDCAAVSTGQLEATLKRVSKQAVQYELQMRELEEKLALSLSNFRAIDGTLQDAFSRLRRASRQADRALVQQTPQIKESLQTSIEELEQLEETLPTVRTQVADIQSAYDSGRKKAQALVADLTWLNTGFFQRWRATIFSSASPVSWRWKAALRLSLFVSLLFWGWLFWYLLKGTYRTYLHRLPWGELLRAP</sequence>
<name>D8Q1I1_SCHCM</name>
<proteinExistence type="predicted"/>
<dbReference type="eggNOG" id="ENOG502SQ7N">
    <property type="taxonomic scope" value="Eukaryota"/>
</dbReference>
<protein>
    <submittedName>
        <fullName evidence="3">Uncharacterized protein</fullName>
    </submittedName>
</protein>
<keyword evidence="2" id="KW-0472">Membrane</keyword>
<keyword evidence="2" id="KW-0812">Transmembrane</keyword>
<keyword evidence="2" id="KW-1133">Transmembrane helix</keyword>
<keyword evidence="4" id="KW-1185">Reference proteome</keyword>
<dbReference type="InParanoid" id="D8Q1I1"/>
<dbReference type="OMA" id="DFYERWR"/>
<dbReference type="EMBL" id="GL377305">
    <property type="protein sequence ID" value="EFI97945.1"/>
    <property type="molecule type" value="Genomic_DNA"/>
</dbReference>
<evidence type="ECO:0000313" key="4">
    <source>
        <dbReference type="Proteomes" id="UP000007431"/>
    </source>
</evidence>
<feature type="transmembrane region" description="Helical" evidence="2">
    <location>
        <begin position="172"/>
        <end position="193"/>
    </location>
</feature>
<feature type="coiled-coil region" evidence="1">
    <location>
        <begin position="102"/>
        <end position="129"/>
    </location>
</feature>
<evidence type="ECO:0000313" key="3">
    <source>
        <dbReference type="EMBL" id="EFI97945.1"/>
    </source>
</evidence>
<gene>
    <name evidence="3" type="ORF">SCHCODRAFT_234332</name>
</gene>
<dbReference type="Proteomes" id="UP000007431">
    <property type="component" value="Unassembled WGS sequence"/>
</dbReference>
<reference evidence="3 4" key="1">
    <citation type="journal article" date="2010" name="Nat. Biotechnol.">
        <title>Genome sequence of the model mushroom Schizophyllum commune.</title>
        <authorList>
            <person name="Ohm R.A."/>
            <person name="de Jong J.F."/>
            <person name="Lugones L.G."/>
            <person name="Aerts A."/>
            <person name="Kothe E."/>
            <person name="Stajich J.E."/>
            <person name="de Vries R.P."/>
            <person name="Record E."/>
            <person name="Levasseur A."/>
            <person name="Baker S.E."/>
            <person name="Bartholomew K.A."/>
            <person name="Coutinho P.M."/>
            <person name="Erdmann S."/>
            <person name="Fowler T.J."/>
            <person name="Gathman A.C."/>
            <person name="Lombard V."/>
            <person name="Henrissat B."/>
            <person name="Knabe N."/>
            <person name="Kuees U."/>
            <person name="Lilly W.W."/>
            <person name="Lindquist E."/>
            <person name="Lucas S."/>
            <person name="Magnuson J.K."/>
            <person name="Piumi F."/>
            <person name="Raudaskoski M."/>
            <person name="Salamov A."/>
            <person name="Schmutz J."/>
            <person name="Schwarze F.W.M.R."/>
            <person name="vanKuyk P.A."/>
            <person name="Horton J.S."/>
            <person name="Grigoriev I.V."/>
            <person name="Woesten H.A.B."/>
        </authorList>
    </citation>
    <scope>NUCLEOTIDE SEQUENCE [LARGE SCALE GENOMIC DNA]</scope>
    <source>
        <strain evidence="4">H4-8 / FGSC 9210</strain>
    </source>
</reference>
<keyword evidence="1" id="KW-0175">Coiled coil</keyword>
<dbReference type="RefSeq" id="XP_003032848.1">
    <property type="nucleotide sequence ID" value="XM_003032802.1"/>
</dbReference>
<evidence type="ECO:0000256" key="1">
    <source>
        <dbReference type="SAM" id="Coils"/>
    </source>
</evidence>
<organism evidence="4">
    <name type="scientific">Schizophyllum commune (strain H4-8 / FGSC 9210)</name>
    <name type="common">Split gill fungus</name>
    <dbReference type="NCBI Taxonomy" id="578458"/>
    <lineage>
        <taxon>Eukaryota</taxon>
        <taxon>Fungi</taxon>
        <taxon>Dikarya</taxon>
        <taxon>Basidiomycota</taxon>
        <taxon>Agaricomycotina</taxon>
        <taxon>Agaricomycetes</taxon>
        <taxon>Agaricomycetidae</taxon>
        <taxon>Agaricales</taxon>
        <taxon>Schizophyllaceae</taxon>
        <taxon>Schizophyllum</taxon>
    </lineage>
</organism>
<dbReference type="AlphaFoldDB" id="D8Q1I1"/>
<dbReference type="GeneID" id="9590886"/>
<dbReference type="OrthoDB" id="2788977at2759"/>